<reference evidence="2 3" key="1">
    <citation type="journal article" date="2021" name="BMC Genomics">
        <title>Datura genome reveals duplications of psychoactive alkaloid biosynthetic genes and high mutation rate following tissue culture.</title>
        <authorList>
            <person name="Rajewski A."/>
            <person name="Carter-House D."/>
            <person name="Stajich J."/>
            <person name="Litt A."/>
        </authorList>
    </citation>
    <scope>NUCLEOTIDE SEQUENCE [LARGE SCALE GENOMIC DNA]</scope>
    <source>
        <strain evidence="2">AR-01</strain>
    </source>
</reference>
<dbReference type="EMBL" id="JACEIK010003022">
    <property type="protein sequence ID" value="MCD9639938.1"/>
    <property type="molecule type" value="Genomic_DNA"/>
</dbReference>
<evidence type="ECO:0000313" key="3">
    <source>
        <dbReference type="Proteomes" id="UP000823775"/>
    </source>
</evidence>
<keyword evidence="3" id="KW-1185">Reference proteome</keyword>
<proteinExistence type="predicted"/>
<organism evidence="2 3">
    <name type="scientific">Datura stramonium</name>
    <name type="common">Jimsonweed</name>
    <name type="synonym">Common thornapple</name>
    <dbReference type="NCBI Taxonomy" id="4076"/>
    <lineage>
        <taxon>Eukaryota</taxon>
        <taxon>Viridiplantae</taxon>
        <taxon>Streptophyta</taxon>
        <taxon>Embryophyta</taxon>
        <taxon>Tracheophyta</taxon>
        <taxon>Spermatophyta</taxon>
        <taxon>Magnoliopsida</taxon>
        <taxon>eudicotyledons</taxon>
        <taxon>Gunneridae</taxon>
        <taxon>Pentapetalae</taxon>
        <taxon>asterids</taxon>
        <taxon>lamiids</taxon>
        <taxon>Solanales</taxon>
        <taxon>Solanaceae</taxon>
        <taxon>Solanoideae</taxon>
        <taxon>Datureae</taxon>
        <taxon>Datura</taxon>
    </lineage>
</organism>
<feature type="region of interest" description="Disordered" evidence="1">
    <location>
        <begin position="105"/>
        <end position="138"/>
    </location>
</feature>
<comment type="caution">
    <text evidence="2">The sequence shown here is derived from an EMBL/GenBank/DDBJ whole genome shotgun (WGS) entry which is preliminary data.</text>
</comment>
<feature type="compositionally biased region" description="Basic and acidic residues" evidence="1">
    <location>
        <begin position="105"/>
        <end position="133"/>
    </location>
</feature>
<evidence type="ECO:0000256" key="1">
    <source>
        <dbReference type="SAM" id="MobiDB-lite"/>
    </source>
</evidence>
<dbReference type="Proteomes" id="UP000823775">
    <property type="component" value="Unassembled WGS sequence"/>
</dbReference>
<feature type="compositionally biased region" description="Acidic residues" evidence="1">
    <location>
        <begin position="435"/>
        <end position="446"/>
    </location>
</feature>
<protein>
    <submittedName>
        <fullName evidence="2">Uncharacterized protein</fullName>
    </submittedName>
</protein>
<evidence type="ECO:0000313" key="2">
    <source>
        <dbReference type="EMBL" id="MCD9639938.1"/>
    </source>
</evidence>
<accession>A0ABS8V0X5</accession>
<feature type="non-terminal residue" evidence="2">
    <location>
        <position position="1"/>
    </location>
</feature>
<gene>
    <name evidence="2" type="ORF">HAX54_024931</name>
</gene>
<feature type="region of interest" description="Disordered" evidence="1">
    <location>
        <begin position="435"/>
        <end position="456"/>
    </location>
</feature>
<name>A0ABS8V0X5_DATST</name>
<feature type="compositionally biased region" description="Basic and acidic residues" evidence="1">
    <location>
        <begin position="447"/>
        <end position="456"/>
    </location>
</feature>
<sequence>MKEQTKKLEGNTRKIVDHEWSSAERGLTLLQSRNGCSMSIVLKNPPPSWHEKKSRALDELDNVASDSRTAKHDPRFAFANREFYRRSKQPPYRLKSLVCESNVDHEYQTSHPRTEKQSVPTDKGKRKEKRPVEAEAESGFDLELEEALHKATKDEERKAELRGKRGEDALRFNAVPGMKERFFKGTHNRNFNKEMKFSLNRIEHDFSDILHQIKERYMEIFTLPPSCYCPIPVKVRGVEVDCSAKAINKAYFDDDDADATKYLAKLENPKYCRRLIKIQDEMNPKLKKRKREPLVAHASETEMGIDSQVEHTHAAEAQPLTSDTPIAPQSAQSMSTTQMVQVANMTARNNTKLTLLIEHISDMIKRAIDKALALVHVKIQYLEHRVSKLEGIGAREALAVLKADMSKVKIDVQQLHPDLNIFDAPLPEDECFEDERVESNEEDMEDDHVTKELDEE</sequence>